<dbReference type="EMBL" id="HBEO01014065">
    <property type="protein sequence ID" value="CAD8482507.1"/>
    <property type="molecule type" value="Transcribed_RNA"/>
</dbReference>
<dbReference type="SUPFAM" id="SSF56112">
    <property type="entry name" value="Protein kinase-like (PK-like)"/>
    <property type="match status" value="1"/>
</dbReference>
<dbReference type="Gene3D" id="3.30.310.80">
    <property type="entry name" value="Kinase associated domain 1, KA1"/>
    <property type="match status" value="1"/>
</dbReference>
<keyword evidence="5 10" id="KW-0547">Nucleotide-binding</keyword>
<evidence type="ECO:0000256" key="1">
    <source>
        <dbReference type="ARBA" id="ARBA00006234"/>
    </source>
</evidence>
<dbReference type="FunFam" id="1.10.510.10:FF:000407">
    <property type="entry name" value="Non-specific serine/threonine protein kinase"/>
    <property type="match status" value="1"/>
</dbReference>
<dbReference type="Pfam" id="PF00069">
    <property type="entry name" value="Pkinase"/>
    <property type="match status" value="1"/>
</dbReference>
<gene>
    <name evidence="13" type="ORF">HPHI1048_LOCUS9574</name>
</gene>
<comment type="similarity">
    <text evidence="1">Belongs to the protein kinase superfamily. CAMK Ser/Thr protein kinase family. SNF1 subfamily.</text>
</comment>
<dbReference type="PANTHER" id="PTHR24346">
    <property type="entry name" value="MAP/MICROTUBULE AFFINITY-REGULATING KINASE"/>
    <property type="match status" value="1"/>
</dbReference>
<feature type="binding site" evidence="10">
    <location>
        <position position="43"/>
    </location>
    <ligand>
        <name>ATP</name>
        <dbReference type="ChEBI" id="CHEBI:30616"/>
    </ligand>
</feature>
<sequence length="526" mass="58584">MDDRHGGKRSIDHYVLGKTLGIGSFGKVKLAVHKETGIKVAIKVLNKKKVQALDMNDKVWREINVLKLFSHPHIIRLYEVIDTPTDIYVIMEYVSGGELFDYIVAKGRLSEEEARRFFQQIIAGVEYCHKYMVVHRDLKPENLLLDASLNVKIADFGLSNMMKDGAFLKTSCGSPNYAAPEVISGQLYAGSEVDMWSCGVILYALLCGNLPFDDENIANLFKKIKGGVYSMPGYLSEGCRDLIPRMLVVDPLMRISVSQLRQHSWFLTNLPSYLSAPAEVQHNILAEPTGKGKPRAYPCLPDDDVNEAIITEMCRRLEIGKHDALESLKCASSNQMTVAYNLILDARKSVEASTLLIKHVTTAQPADYPEFWSAQSPISFSSLKESANPKISAGHGGQGNNAGAGEDAPHHRSPLRSKEYYGQGDWGLGLTSRLKPDEIMHRILVALQSLGSVWKFQSPYHVKCWFGQRGGRGSDGRSSKISVKMSILLYRRRDGFGYVLDLRNTDGSAMQFLATVRDLTSILHLE</sequence>
<dbReference type="PROSITE" id="PS00107">
    <property type="entry name" value="PROTEIN_KINASE_ATP"/>
    <property type="match status" value="1"/>
</dbReference>
<feature type="domain" description="Protein kinase" evidence="12">
    <location>
        <begin position="14"/>
        <end position="266"/>
    </location>
</feature>
<dbReference type="SMART" id="SM00220">
    <property type="entry name" value="S_TKc"/>
    <property type="match status" value="1"/>
</dbReference>
<dbReference type="InterPro" id="IPR017441">
    <property type="entry name" value="Protein_kinase_ATP_BS"/>
</dbReference>
<dbReference type="Gene3D" id="1.10.510.10">
    <property type="entry name" value="Transferase(Phosphotransferase) domain 1"/>
    <property type="match status" value="1"/>
</dbReference>
<dbReference type="PANTHER" id="PTHR24346:SF82">
    <property type="entry name" value="KP78A-RELATED"/>
    <property type="match status" value="1"/>
</dbReference>
<dbReference type="InterPro" id="IPR011009">
    <property type="entry name" value="Kinase-like_dom_sf"/>
</dbReference>
<dbReference type="InterPro" id="IPR008271">
    <property type="entry name" value="Ser/Thr_kinase_AS"/>
</dbReference>
<keyword evidence="3" id="KW-0723">Serine/threonine-protein kinase</keyword>
<evidence type="ECO:0000256" key="8">
    <source>
        <dbReference type="ARBA" id="ARBA00047899"/>
    </source>
</evidence>
<dbReference type="GO" id="GO:0005737">
    <property type="term" value="C:cytoplasm"/>
    <property type="evidence" value="ECO:0007669"/>
    <property type="project" value="TreeGrafter"/>
</dbReference>
<name>A0A7S0EG48_9CRYP</name>
<evidence type="ECO:0000259" key="12">
    <source>
        <dbReference type="PROSITE" id="PS50011"/>
    </source>
</evidence>
<proteinExistence type="inferred from homology"/>
<evidence type="ECO:0000313" key="13">
    <source>
        <dbReference type="EMBL" id="CAD8482507.1"/>
    </source>
</evidence>
<dbReference type="GO" id="GO:0035556">
    <property type="term" value="P:intracellular signal transduction"/>
    <property type="evidence" value="ECO:0007669"/>
    <property type="project" value="TreeGrafter"/>
</dbReference>
<dbReference type="InterPro" id="IPR000719">
    <property type="entry name" value="Prot_kinase_dom"/>
</dbReference>
<dbReference type="GO" id="GO:0005524">
    <property type="term" value="F:ATP binding"/>
    <property type="evidence" value="ECO:0007669"/>
    <property type="project" value="UniProtKB-UniRule"/>
</dbReference>
<comment type="catalytic activity">
    <reaction evidence="8">
        <text>L-threonyl-[protein] + ATP = O-phospho-L-threonyl-[protein] + ADP + H(+)</text>
        <dbReference type="Rhea" id="RHEA:46608"/>
        <dbReference type="Rhea" id="RHEA-COMP:11060"/>
        <dbReference type="Rhea" id="RHEA-COMP:11605"/>
        <dbReference type="ChEBI" id="CHEBI:15378"/>
        <dbReference type="ChEBI" id="CHEBI:30013"/>
        <dbReference type="ChEBI" id="CHEBI:30616"/>
        <dbReference type="ChEBI" id="CHEBI:61977"/>
        <dbReference type="ChEBI" id="CHEBI:456216"/>
        <dbReference type="EC" id="2.7.11.1"/>
    </reaction>
</comment>
<reference evidence="13" key="1">
    <citation type="submission" date="2021-01" db="EMBL/GenBank/DDBJ databases">
        <authorList>
            <person name="Corre E."/>
            <person name="Pelletier E."/>
            <person name="Niang G."/>
            <person name="Scheremetjew M."/>
            <person name="Finn R."/>
            <person name="Kale V."/>
            <person name="Holt S."/>
            <person name="Cochrane G."/>
            <person name="Meng A."/>
            <person name="Brown T."/>
            <person name="Cohen L."/>
        </authorList>
    </citation>
    <scope>NUCLEOTIDE SEQUENCE</scope>
    <source>
        <strain evidence="13">CCMP325</strain>
    </source>
</reference>
<dbReference type="PROSITE" id="PS00108">
    <property type="entry name" value="PROTEIN_KINASE_ST"/>
    <property type="match status" value="1"/>
</dbReference>
<keyword evidence="6" id="KW-0418">Kinase</keyword>
<dbReference type="SUPFAM" id="SSF103243">
    <property type="entry name" value="KA1-like"/>
    <property type="match status" value="1"/>
</dbReference>
<dbReference type="GO" id="GO:0004674">
    <property type="term" value="F:protein serine/threonine kinase activity"/>
    <property type="evidence" value="ECO:0007669"/>
    <property type="project" value="UniProtKB-KW"/>
</dbReference>
<dbReference type="EC" id="2.7.11.1" evidence="2"/>
<protein>
    <recommendedName>
        <fullName evidence="2">non-specific serine/threonine protein kinase</fullName>
        <ecNumber evidence="2">2.7.11.1</ecNumber>
    </recommendedName>
</protein>
<dbReference type="PROSITE" id="PS50011">
    <property type="entry name" value="PROTEIN_KINASE_DOM"/>
    <property type="match status" value="1"/>
</dbReference>
<evidence type="ECO:0000256" key="4">
    <source>
        <dbReference type="ARBA" id="ARBA00022679"/>
    </source>
</evidence>
<dbReference type="FunFam" id="3.30.200.20:FF:000003">
    <property type="entry name" value="Non-specific serine/threonine protein kinase"/>
    <property type="match status" value="1"/>
</dbReference>
<comment type="catalytic activity">
    <reaction evidence="9">
        <text>L-seryl-[protein] + ATP = O-phospho-L-seryl-[protein] + ADP + H(+)</text>
        <dbReference type="Rhea" id="RHEA:17989"/>
        <dbReference type="Rhea" id="RHEA-COMP:9863"/>
        <dbReference type="Rhea" id="RHEA-COMP:11604"/>
        <dbReference type="ChEBI" id="CHEBI:15378"/>
        <dbReference type="ChEBI" id="CHEBI:29999"/>
        <dbReference type="ChEBI" id="CHEBI:30616"/>
        <dbReference type="ChEBI" id="CHEBI:83421"/>
        <dbReference type="ChEBI" id="CHEBI:456216"/>
        <dbReference type="EC" id="2.7.11.1"/>
    </reaction>
</comment>
<evidence type="ECO:0000256" key="9">
    <source>
        <dbReference type="ARBA" id="ARBA00048679"/>
    </source>
</evidence>
<evidence type="ECO:0000256" key="10">
    <source>
        <dbReference type="PROSITE-ProRule" id="PRU10141"/>
    </source>
</evidence>
<dbReference type="InterPro" id="IPR028375">
    <property type="entry name" value="KA1/Ssp2_C"/>
</dbReference>
<feature type="region of interest" description="Disordered" evidence="11">
    <location>
        <begin position="385"/>
        <end position="418"/>
    </location>
</feature>
<evidence type="ECO:0000256" key="2">
    <source>
        <dbReference type="ARBA" id="ARBA00012513"/>
    </source>
</evidence>
<accession>A0A7S0EG48</accession>
<evidence type="ECO:0000256" key="7">
    <source>
        <dbReference type="ARBA" id="ARBA00022840"/>
    </source>
</evidence>
<organism evidence="13">
    <name type="scientific">Hanusia phi</name>
    <dbReference type="NCBI Taxonomy" id="3032"/>
    <lineage>
        <taxon>Eukaryota</taxon>
        <taxon>Cryptophyceae</taxon>
        <taxon>Pyrenomonadales</taxon>
        <taxon>Geminigeraceae</taxon>
        <taxon>Hanusia</taxon>
    </lineage>
</organism>
<evidence type="ECO:0000256" key="6">
    <source>
        <dbReference type="ARBA" id="ARBA00022777"/>
    </source>
</evidence>
<evidence type="ECO:0000256" key="5">
    <source>
        <dbReference type="ARBA" id="ARBA00022741"/>
    </source>
</evidence>
<keyword evidence="4" id="KW-0808">Transferase</keyword>
<dbReference type="CDD" id="cd14079">
    <property type="entry name" value="STKc_AMPK_alpha"/>
    <property type="match status" value="1"/>
</dbReference>
<dbReference type="AlphaFoldDB" id="A0A7S0EG48"/>
<evidence type="ECO:0000256" key="3">
    <source>
        <dbReference type="ARBA" id="ARBA00022527"/>
    </source>
</evidence>
<keyword evidence="7 10" id="KW-0067">ATP-binding</keyword>
<evidence type="ECO:0000256" key="11">
    <source>
        <dbReference type="SAM" id="MobiDB-lite"/>
    </source>
</evidence>